<name>A0A6S6QYA1_9FIRM</name>
<evidence type="ECO:0000313" key="2">
    <source>
        <dbReference type="EMBL" id="BCJ94716.1"/>
    </source>
</evidence>
<dbReference type="Pfam" id="PF01520">
    <property type="entry name" value="Amidase_3"/>
    <property type="match status" value="1"/>
</dbReference>
<reference evidence="2 3" key="1">
    <citation type="journal article" date="2016" name="Int. J. Syst. Evol. Microbiol.">
        <title>Descriptions of Anaerotaenia torta gen. nov., sp. nov. and Anaerocolumna cellulosilytica gen. nov., sp. nov. isolated from a methanogenic reactor of cattle waste.</title>
        <authorList>
            <person name="Uek A."/>
            <person name="Ohtaki Y."/>
            <person name="Kaku N."/>
            <person name="Ueki K."/>
        </authorList>
    </citation>
    <scope>NUCLEOTIDE SEQUENCE [LARGE SCALE GENOMIC DNA]</scope>
    <source>
        <strain evidence="2 3">SN021</strain>
    </source>
</reference>
<accession>A0A6S6QYA1</accession>
<dbReference type="CDD" id="cd02696">
    <property type="entry name" value="MurNAc-LAA"/>
    <property type="match status" value="1"/>
</dbReference>
<keyword evidence="1" id="KW-0378">Hydrolase</keyword>
<dbReference type="EMBL" id="AP023367">
    <property type="protein sequence ID" value="BCJ94716.1"/>
    <property type="molecule type" value="Genomic_DNA"/>
</dbReference>
<dbReference type="SUPFAM" id="SSF55383">
    <property type="entry name" value="Copper amine oxidase, domain N"/>
    <property type="match status" value="3"/>
</dbReference>
<dbReference type="InterPro" id="IPR050695">
    <property type="entry name" value="N-acetylmuramoyl_amidase_3"/>
</dbReference>
<evidence type="ECO:0000256" key="1">
    <source>
        <dbReference type="ARBA" id="ARBA00022801"/>
    </source>
</evidence>
<dbReference type="InterPro" id="IPR002508">
    <property type="entry name" value="MurNAc-LAA_cat"/>
</dbReference>
<gene>
    <name evidence="2" type="ORF">acsn021_22850</name>
</gene>
<dbReference type="Proteomes" id="UP000515561">
    <property type="component" value="Chromosome"/>
</dbReference>
<dbReference type="InterPro" id="IPR012854">
    <property type="entry name" value="Cu_amine_oxidase-like_N"/>
</dbReference>
<sequence length="868" mass="94958">MLKKWVNAKHLLIVFILVCLPFTNALAASKLNLYYHTTKKNVTYTGQQVKYTYDGKAINMRNTPGIIIDGTALASFNDVFVKSPIKLKYTYNEAKGILTLSQGSTTLVLTTGSKTATLNGKKVNMSVAPMKVKFKDAKSTKLLVPTRFVAESFGYSYVWNSQTSTAAISQSLKLYYNNKTVSYTGTQGAVTINGNKVKQNDMPSIVINDTAMIRAWKVFGATSIKAGYRFNSATKELTLTKGDTVVKLTMGSKTAYVNGKARTMSAAPLVVDNLETGLSYVMVPGSNVSSYLGYDYSWNSATKTSQLTTRTTPVEPDPDKDDGPDLGGDSLPDIIAFNWGLDSDNVTEYTDLSNITSITEVSDDTGSTAFIDGIAIETVASINKEVYAIRSSIPFSKAQLTQNEQVLNLHINNSTINANEYTLGGSLIGTITSAATAEDISTNISFPLLYENTMYTLSLSEDKCTIYVTLYSNSLNTITAGHSGGNDYIEITGMKNLIPVITETDDLVTLQFTNTVNGIGDNYIVTGLDTLKSVTGTTNGRTVSIILEKSAASEYKVEQNGNSMKVIFMEEEVESLDYSVQFDLPSDILYSDITTEDRYYKNQIAIMVPGNQVSYYKSNPVKSGNPVVKSITVNYANSRTEIVITTTKLQGYKLARIDKKVGIALGNPSDIYKNIVVLDAGHGGTDPGAVRTLNGKTIYERDINFKIMYDLTQKYFNGTDSPVKAYYSRYDNTKVDLYERAAFAKKVGADIFISLHMNANNNTSPNGTEIYYSNTNNSVTESGLTSKNLANIFLNSLPGKIGTNKRYISAQNYVVIRENTVPAILIELAFMSNKGDLALMTSSSFQEKTAKAIYEITCSVFDSYPTGR</sequence>
<keyword evidence="3" id="KW-1185">Reference proteome</keyword>
<dbReference type="SMART" id="SM00646">
    <property type="entry name" value="Ami_3"/>
    <property type="match status" value="1"/>
</dbReference>
<evidence type="ECO:0000313" key="3">
    <source>
        <dbReference type="Proteomes" id="UP000515561"/>
    </source>
</evidence>
<dbReference type="SUPFAM" id="SSF53187">
    <property type="entry name" value="Zn-dependent exopeptidases"/>
    <property type="match status" value="1"/>
</dbReference>
<dbReference type="RefSeq" id="WP_184089350.1">
    <property type="nucleotide sequence ID" value="NZ_AP023367.1"/>
</dbReference>
<dbReference type="PANTHER" id="PTHR30404">
    <property type="entry name" value="N-ACETYLMURAMOYL-L-ALANINE AMIDASE"/>
    <property type="match status" value="1"/>
</dbReference>
<proteinExistence type="predicted"/>
<dbReference type="KEGG" id="acel:acsn021_22850"/>
<dbReference type="GO" id="GO:0009253">
    <property type="term" value="P:peptidoglycan catabolic process"/>
    <property type="evidence" value="ECO:0007669"/>
    <property type="project" value="InterPro"/>
</dbReference>
<dbReference type="GO" id="GO:0008745">
    <property type="term" value="F:N-acetylmuramoyl-L-alanine amidase activity"/>
    <property type="evidence" value="ECO:0007669"/>
    <property type="project" value="InterPro"/>
</dbReference>
<dbReference type="Gene3D" id="3.40.630.40">
    <property type="entry name" value="Zn-dependent exopeptidases"/>
    <property type="match status" value="1"/>
</dbReference>
<protein>
    <submittedName>
        <fullName evidence="2">Uncharacterized protein</fullName>
    </submittedName>
</protein>
<dbReference type="GO" id="GO:0030288">
    <property type="term" value="C:outer membrane-bounded periplasmic space"/>
    <property type="evidence" value="ECO:0007669"/>
    <property type="project" value="TreeGrafter"/>
</dbReference>
<dbReference type="Pfam" id="PF07833">
    <property type="entry name" value="Cu_amine_oxidN1"/>
    <property type="match status" value="2"/>
</dbReference>
<dbReference type="InterPro" id="IPR036582">
    <property type="entry name" value="Mao_N_sf"/>
</dbReference>
<organism evidence="2 3">
    <name type="scientific">Anaerocolumna cellulosilytica</name>
    <dbReference type="NCBI Taxonomy" id="433286"/>
    <lineage>
        <taxon>Bacteria</taxon>
        <taxon>Bacillati</taxon>
        <taxon>Bacillota</taxon>
        <taxon>Clostridia</taxon>
        <taxon>Lachnospirales</taxon>
        <taxon>Lachnospiraceae</taxon>
        <taxon>Anaerocolumna</taxon>
    </lineage>
</organism>
<dbReference type="Gene3D" id="3.30.457.10">
    <property type="entry name" value="Copper amine oxidase-like, N-terminal domain"/>
    <property type="match status" value="2"/>
</dbReference>
<dbReference type="AlphaFoldDB" id="A0A6S6QYA1"/>
<dbReference type="PANTHER" id="PTHR30404:SF0">
    <property type="entry name" value="N-ACETYLMURAMOYL-L-ALANINE AMIDASE AMIC"/>
    <property type="match status" value="1"/>
</dbReference>